<reference evidence="3 4" key="1">
    <citation type="journal article" date="2018" name="Nat. Ecol. Evol.">
        <title>Pezizomycetes genomes reveal the molecular basis of ectomycorrhizal truffle lifestyle.</title>
        <authorList>
            <person name="Murat C."/>
            <person name="Payen T."/>
            <person name="Noel B."/>
            <person name="Kuo A."/>
            <person name="Morin E."/>
            <person name="Chen J."/>
            <person name="Kohler A."/>
            <person name="Krizsan K."/>
            <person name="Balestrini R."/>
            <person name="Da Silva C."/>
            <person name="Montanini B."/>
            <person name="Hainaut M."/>
            <person name="Levati E."/>
            <person name="Barry K.W."/>
            <person name="Belfiori B."/>
            <person name="Cichocki N."/>
            <person name="Clum A."/>
            <person name="Dockter R.B."/>
            <person name="Fauchery L."/>
            <person name="Guy J."/>
            <person name="Iotti M."/>
            <person name="Le Tacon F."/>
            <person name="Lindquist E.A."/>
            <person name="Lipzen A."/>
            <person name="Malagnac F."/>
            <person name="Mello A."/>
            <person name="Molinier V."/>
            <person name="Miyauchi S."/>
            <person name="Poulain J."/>
            <person name="Riccioni C."/>
            <person name="Rubini A."/>
            <person name="Sitrit Y."/>
            <person name="Splivallo R."/>
            <person name="Traeger S."/>
            <person name="Wang M."/>
            <person name="Zifcakova L."/>
            <person name="Wipf D."/>
            <person name="Zambonelli A."/>
            <person name="Paolocci F."/>
            <person name="Nowrousian M."/>
            <person name="Ottonello S."/>
            <person name="Baldrian P."/>
            <person name="Spatafora J.W."/>
            <person name="Henrissat B."/>
            <person name="Nagy L.G."/>
            <person name="Aury J.M."/>
            <person name="Wincker P."/>
            <person name="Grigoriev I.V."/>
            <person name="Bonfante P."/>
            <person name="Martin F.M."/>
        </authorList>
    </citation>
    <scope>NUCLEOTIDE SEQUENCE [LARGE SCALE GENOMIC DNA]</scope>
    <source>
        <strain evidence="3 4">RN42</strain>
    </source>
</reference>
<organism evidence="3 4">
    <name type="scientific">Ascobolus immersus RN42</name>
    <dbReference type="NCBI Taxonomy" id="1160509"/>
    <lineage>
        <taxon>Eukaryota</taxon>
        <taxon>Fungi</taxon>
        <taxon>Dikarya</taxon>
        <taxon>Ascomycota</taxon>
        <taxon>Pezizomycotina</taxon>
        <taxon>Pezizomycetes</taxon>
        <taxon>Pezizales</taxon>
        <taxon>Ascobolaceae</taxon>
        <taxon>Ascobolus</taxon>
    </lineage>
</organism>
<feature type="chain" id="PRO_5017967912" evidence="2">
    <location>
        <begin position="22"/>
        <end position="163"/>
    </location>
</feature>
<accession>A0A3N4HZA6</accession>
<dbReference type="AlphaFoldDB" id="A0A3N4HZA6"/>
<proteinExistence type="predicted"/>
<sequence length="163" mass="17979">MSQSNAAMSLSNLFSLPLTLANPAPPDQNTEAAETSPIPEWMISKPTHKHRPSFPPPTKPLQRSANFFNTNSPSKPPNQAPPLLHHDSLGLQLRNLYVPTTFYLRKLGTHHLLAKQLIYHECGCFEAQALPIVPTHGLAGAGSDSDESMRYGSMLQMLDKGQW</sequence>
<feature type="compositionally biased region" description="Polar residues" evidence="1">
    <location>
        <begin position="61"/>
        <end position="73"/>
    </location>
</feature>
<keyword evidence="2" id="KW-0732">Signal</keyword>
<name>A0A3N4HZA6_ASCIM</name>
<feature type="region of interest" description="Disordered" evidence="1">
    <location>
        <begin position="21"/>
        <end position="83"/>
    </location>
</feature>
<dbReference type="Proteomes" id="UP000275078">
    <property type="component" value="Unassembled WGS sequence"/>
</dbReference>
<feature type="signal peptide" evidence="2">
    <location>
        <begin position="1"/>
        <end position="21"/>
    </location>
</feature>
<evidence type="ECO:0000256" key="2">
    <source>
        <dbReference type="SAM" id="SignalP"/>
    </source>
</evidence>
<keyword evidence="4" id="KW-1185">Reference proteome</keyword>
<evidence type="ECO:0000256" key="1">
    <source>
        <dbReference type="SAM" id="MobiDB-lite"/>
    </source>
</evidence>
<dbReference type="EMBL" id="ML119704">
    <property type="protein sequence ID" value="RPA79009.1"/>
    <property type="molecule type" value="Genomic_DNA"/>
</dbReference>
<gene>
    <name evidence="3" type="ORF">BJ508DRAFT_328728</name>
</gene>
<protein>
    <submittedName>
        <fullName evidence="3">Uncharacterized protein</fullName>
    </submittedName>
</protein>
<evidence type="ECO:0000313" key="4">
    <source>
        <dbReference type="Proteomes" id="UP000275078"/>
    </source>
</evidence>
<evidence type="ECO:0000313" key="3">
    <source>
        <dbReference type="EMBL" id="RPA79009.1"/>
    </source>
</evidence>